<dbReference type="Gene3D" id="3.40.630.30">
    <property type="match status" value="1"/>
</dbReference>
<organism evidence="2 3">
    <name type="scientific">Allosphingosinicella humi</name>
    <dbReference type="NCBI Taxonomy" id="2068657"/>
    <lineage>
        <taxon>Bacteria</taxon>
        <taxon>Pseudomonadati</taxon>
        <taxon>Pseudomonadota</taxon>
        <taxon>Alphaproteobacteria</taxon>
        <taxon>Sphingomonadales</taxon>
        <taxon>Sphingomonadaceae</taxon>
        <taxon>Allosphingosinicella</taxon>
    </lineage>
</organism>
<dbReference type="NCBIfam" id="NF033083">
    <property type="entry name" value="AAC_3_I"/>
    <property type="match status" value="1"/>
</dbReference>
<dbReference type="InterPro" id="IPR016181">
    <property type="entry name" value="Acyl_CoA_acyltransferase"/>
</dbReference>
<sequence>MIYKVRQLSSDDLPAFDALLTLFGDVFEDPASYDERRPRPAYLARLLQRDTFVALAAFEGDQVLGGLAAYVLDKFERERSEIYIYDLAVDAAHRRRGIATALIAELQKVAAQRGAWVIYVQADYGDDPAVALYTKLGTREDVMHFDIPVPARQP</sequence>
<dbReference type="CDD" id="cd04301">
    <property type="entry name" value="NAT_SF"/>
    <property type="match status" value="1"/>
</dbReference>
<evidence type="ECO:0000313" key="3">
    <source>
        <dbReference type="Proteomes" id="UP000245916"/>
    </source>
</evidence>
<keyword evidence="3" id="KW-1185">Reference proteome</keyword>
<dbReference type="GO" id="GO:0016747">
    <property type="term" value="F:acyltransferase activity, transferring groups other than amino-acyl groups"/>
    <property type="evidence" value="ECO:0007669"/>
    <property type="project" value="InterPro"/>
</dbReference>
<dbReference type="AlphaFoldDB" id="A0A2U2J634"/>
<dbReference type="PROSITE" id="PS51186">
    <property type="entry name" value="GNAT"/>
    <property type="match status" value="1"/>
</dbReference>
<evidence type="ECO:0000259" key="1">
    <source>
        <dbReference type="PROSITE" id="PS51186"/>
    </source>
</evidence>
<accession>A0A2U2J634</accession>
<feature type="domain" description="N-acetyltransferase" evidence="1">
    <location>
        <begin position="3"/>
        <end position="154"/>
    </location>
</feature>
<evidence type="ECO:0000313" key="2">
    <source>
        <dbReference type="EMBL" id="PWG03762.1"/>
    </source>
</evidence>
<dbReference type="Pfam" id="PF00583">
    <property type="entry name" value="Acetyltransf_1"/>
    <property type="match status" value="1"/>
</dbReference>
<dbReference type="EMBL" id="QFFF01000001">
    <property type="protein sequence ID" value="PWG03762.1"/>
    <property type="molecule type" value="Genomic_DNA"/>
</dbReference>
<proteinExistence type="predicted"/>
<dbReference type="PANTHER" id="PTHR43072">
    <property type="entry name" value="N-ACETYLTRANSFERASE"/>
    <property type="match status" value="1"/>
</dbReference>
<dbReference type="SUPFAM" id="SSF55729">
    <property type="entry name" value="Acyl-CoA N-acyltransferases (Nat)"/>
    <property type="match status" value="1"/>
</dbReference>
<comment type="caution">
    <text evidence="2">The sequence shown here is derived from an EMBL/GenBank/DDBJ whole genome shotgun (WGS) entry which is preliminary data.</text>
</comment>
<dbReference type="RefSeq" id="WP_109271901.1">
    <property type="nucleotide sequence ID" value="NZ_QFFF01000001.1"/>
</dbReference>
<reference evidence="2 3" key="1">
    <citation type="submission" date="2018-05" db="EMBL/GenBank/DDBJ databases">
        <title>Genome of Sphingosinicella humi QZX222.</title>
        <authorList>
            <person name="Qiao Z."/>
            <person name="Wang G."/>
        </authorList>
    </citation>
    <scope>NUCLEOTIDE SEQUENCE [LARGE SCALE GENOMIC DNA]</scope>
    <source>
        <strain evidence="2 3">QZX222</strain>
    </source>
</reference>
<gene>
    <name evidence="2" type="primary">aac(3)-I</name>
    <name evidence="2" type="ORF">DF286_00665</name>
</gene>
<dbReference type="InterPro" id="IPR000182">
    <property type="entry name" value="GNAT_dom"/>
</dbReference>
<keyword evidence="2" id="KW-0808">Transferase</keyword>
<name>A0A2U2J634_9SPHN</name>
<dbReference type="Proteomes" id="UP000245916">
    <property type="component" value="Unassembled WGS sequence"/>
</dbReference>
<dbReference type="OrthoDB" id="9796129at2"/>
<protein>
    <submittedName>
        <fullName evidence="2">AAC(3)-I family aminoglycoside N-acetyltransferase</fullName>
    </submittedName>
</protein>